<feature type="compositionally biased region" description="Basic and acidic residues" evidence="1">
    <location>
        <begin position="65"/>
        <end position="89"/>
    </location>
</feature>
<proteinExistence type="predicted"/>
<sequence>MRRTPLADEIGATATRRTRSVQEDTVFDTTHHQLPHAPRLRHAELVQEAEAYRLARSVRKARRAAARDGDGGDGEGRPGGDRERYAPAA</sequence>
<reference evidence="2 3" key="1">
    <citation type="submission" date="2022-10" db="EMBL/GenBank/DDBJ databases">
        <title>Draft genome sequence of Streptomyces sp. YSPA8.</title>
        <authorList>
            <person name="Moriuchi R."/>
            <person name="Dohra H."/>
            <person name="Yamamura H."/>
            <person name="Kodani S."/>
        </authorList>
    </citation>
    <scope>NUCLEOTIDE SEQUENCE [LARGE SCALE GENOMIC DNA]</scope>
    <source>
        <strain evidence="2 3">YSPA8</strain>
    </source>
</reference>
<comment type="caution">
    <text evidence="2">The sequence shown here is derived from an EMBL/GenBank/DDBJ whole genome shotgun (WGS) entry which is preliminary data.</text>
</comment>
<keyword evidence="3" id="KW-1185">Reference proteome</keyword>
<gene>
    <name evidence="2" type="ORF">SYYSPA8_10990</name>
</gene>
<evidence type="ECO:0000256" key="1">
    <source>
        <dbReference type="SAM" id="MobiDB-lite"/>
    </source>
</evidence>
<dbReference type="Proteomes" id="UP001291653">
    <property type="component" value="Unassembled WGS sequence"/>
</dbReference>
<name>A0ABQ5NWR7_9ACTN</name>
<evidence type="ECO:0000313" key="2">
    <source>
        <dbReference type="EMBL" id="GLF94817.1"/>
    </source>
</evidence>
<protein>
    <submittedName>
        <fullName evidence="2">Uncharacterized protein</fullName>
    </submittedName>
</protein>
<evidence type="ECO:0000313" key="3">
    <source>
        <dbReference type="Proteomes" id="UP001291653"/>
    </source>
</evidence>
<accession>A0ABQ5NWR7</accession>
<organism evidence="2 3">
    <name type="scientific">Streptomyces yaizuensis</name>
    <dbReference type="NCBI Taxonomy" id="2989713"/>
    <lineage>
        <taxon>Bacteria</taxon>
        <taxon>Bacillati</taxon>
        <taxon>Actinomycetota</taxon>
        <taxon>Actinomycetes</taxon>
        <taxon>Kitasatosporales</taxon>
        <taxon>Streptomycetaceae</taxon>
        <taxon>Streptomyces</taxon>
    </lineage>
</organism>
<feature type="region of interest" description="Disordered" evidence="1">
    <location>
        <begin position="59"/>
        <end position="89"/>
    </location>
</feature>
<dbReference type="RefSeq" id="WP_323446868.1">
    <property type="nucleotide sequence ID" value="NZ_BSBI01000003.1"/>
</dbReference>
<feature type="region of interest" description="Disordered" evidence="1">
    <location>
        <begin position="1"/>
        <end position="24"/>
    </location>
</feature>
<dbReference type="EMBL" id="BSBI01000003">
    <property type="protein sequence ID" value="GLF94817.1"/>
    <property type="molecule type" value="Genomic_DNA"/>
</dbReference>